<feature type="transmembrane region" description="Helical" evidence="8">
    <location>
        <begin position="231"/>
        <end position="252"/>
    </location>
</feature>
<keyword evidence="7 8" id="KW-0472">Membrane</keyword>
<comment type="caution">
    <text evidence="9">The sequence shown here is derived from an EMBL/GenBank/DDBJ whole genome shotgun (WGS) entry which is preliminary data.</text>
</comment>
<dbReference type="Proteomes" id="UP000027466">
    <property type="component" value="Unassembled WGS sequence"/>
</dbReference>
<keyword evidence="10" id="KW-1185">Reference proteome</keyword>
<evidence type="ECO:0000256" key="6">
    <source>
        <dbReference type="ARBA" id="ARBA00022989"/>
    </source>
</evidence>
<comment type="subcellular location">
    <subcellularLocation>
        <location evidence="1 8">Cell membrane</location>
        <topology evidence="1 8">Multi-pass membrane protein</topology>
    </subcellularLocation>
</comment>
<keyword evidence="5 8" id="KW-0812">Transmembrane</keyword>
<dbReference type="PANTHER" id="PTHR30269:SF37">
    <property type="entry name" value="MEMBRANE TRANSPORTER PROTEIN"/>
    <property type="match status" value="1"/>
</dbReference>
<dbReference type="PANTHER" id="PTHR30269">
    <property type="entry name" value="TRANSMEMBRANE PROTEIN YFCA"/>
    <property type="match status" value="1"/>
</dbReference>
<protein>
    <recommendedName>
        <fullName evidence="8">Probable membrane transporter protein</fullName>
    </recommendedName>
</protein>
<accession>A0A069PB59</accession>
<organism evidence="9 10">
    <name type="scientific">Caballeronia glathei</name>
    <dbReference type="NCBI Taxonomy" id="60547"/>
    <lineage>
        <taxon>Bacteria</taxon>
        <taxon>Pseudomonadati</taxon>
        <taxon>Pseudomonadota</taxon>
        <taxon>Betaproteobacteria</taxon>
        <taxon>Burkholderiales</taxon>
        <taxon>Burkholderiaceae</taxon>
        <taxon>Caballeronia</taxon>
    </lineage>
</organism>
<evidence type="ECO:0000256" key="1">
    <source>
        <dbReference type="ARBA" id="ARBA00004651"/>
    </source>
</evidence>
<feature type="transmembrane region" description="Helical" evidence="8">
    <location>
        <begin position="167"/>
        <end position="187"/>
    </location>
</feature>
<dbReference type="GO" id="GO:0005886">
    <property type="term" value="C:plasma membrane"/>
    <property type="evidence" value="ECO:0007669"/>
    <property type="project" value="UniProtKB-SubCell"/>
</dbReference>
<feature type="transmembrane region" description="Helical" evidence="8">
    <location>
        <begin position="43"/>
        <end position="62"/>
    </location>
</feature>
<sequence length="253" mass="26136">MSVAQALALLALMGAASYFQTVTGFGLGMIVIGTASGLNLAPVASVAALVSLVTLANSAVALPGKLHHIDWRAVGAATLGLLPSVVAGVLLLDYLSGRASGILQFLLGAVVLYGGLSAALRPAPLAQRSGDRSFFMSGVFGGLLSGMFGVSGPPLVFQIYRQPLSLVQIRCALIVLFAATALIRTLFSAWHGQLGREVWTQAVLAVPVVALATVAARRYPPPLSGVTTRRIAFGVLVLIGCYLTVSAVIGWVR</sequence>
<evidence type="ECO:0000313" key="9">
    <source>
        <dbReference type="EMBL" id="KDR37697.1"/>
    </source>
</evidence>
<proteinExistence type="inferred from homology"/>
<evidence type="ECO:0000256" key="8">
    <source>
        <dbReference type="RuleBase" id="RU363041"/>
    </source>
</evidence>
<reference evidence="9 10" key="1">
    <citation type="submission" date="2014-03" db="EMBL/GenBank/DDBJ databases">
        <title>Draft Genome Sequences of Four Burkholderia Strains.</title>
        <authorList>
            <person name="Liu X.Y."/>
            <person name="Li C.X."/>
            <person name="Xu J.H."/>
        </authorList>
    </citation>
    <scope>NUCLEOTIDE SEQUENCE [LARGE SCALE GENOMIC DNA]</scope>
    <source>
        <strain evidence="9 10">DSM 50014</strain>
    </source>
</reference>
<feature type="transmembrane region" description="Helical" evidence="8">
    <location>
        <begin position="74"/>
        <end position="95"/>
    </location>
</feature>
<gene>
    <name evidence="9" type="ORF">BG61_08730</name>
</gene>
<feature type="transmembrane region" description="Helical" evidence="8">
    <location>
        <begin position="199"/>
        <end position="219"/>
    </location>
</feature>
<evidence type="ECO:0000313" key="10">
    <source>
        <dbReference type="Proteomes" id="UP000027466"/>
    </source>
</evidence>
<feature type="transmembrane region" description="Helical" evidence="8">
    <location>
        <begin position="101"/>
        <end position="121"/>
    </location>
</feature>
<comment type="similarity">
    <text evidence="2 8">Belongs to the 4-toluene sulfonate uptake permease (TSUP) (TC 2.A.102) family.</text>
</comment>
<keyword evidence="6 8" id="KW-1133">Transmembrane helix</keyword>
<dbReference type="InterPro" id="IPR052017">
    <property type="entry name" value="TSUP"/>
</dbReference>
<evidence type="ECO:0000256" key="3">
    <source>
        <dbReference type="ARBA" id="ARBA00022448"/>
    </source>
</evidence>
<keyword evidence="3" id="KW-0813">Transport</keyword>
<name>A0A069PB59_9BURK</name>
<dbReference type="Pfam" id="PF01925">
    <property type="entry name" value="TauE"/>
    <property type="match status" value="1"/>
</dbReference>
<feature type="transmembrane region" description="Helical" evidence="8">
    <location>
        <begin position="133"/>
        <end position="155"/>
    </location>
</feature>
<evidence type="ECO:0000256" key="5">
    <source>
        <dbReference type="ARBA" id="ARBA00022692"/>
    </source>
</evidence>
<dbReference type="AlphaFoldDB" id="A0A069PB59"/>
<evidence type="ECO:0000256" key="7">
    <source>
        <dbReference type="ARBA" id="ARBA00023136"/>
    </source>
</evidence>
<evidence type="ECO:0000256" key="4">
    <source>
        <dbReference type="ARBA" id="ARBA00022475"/>
    </source>
</evidence>
<evidence type="ECO:0000256" key="2">
    <source>
        <dbReference type="ARBA" id="ARBA00009142"/>
    </source>
</evidence>
<keyword evidence="4 8" id="KW-1003">Cell membrane</keyword>
<dbReference type="InterPro" id="IPR002781">
    <property type="entry name" value="TM_pro_TauE-like"/>
</dbReference>
<dbReference type="EMBL" id="JFHC01000158">
    <property type="protein sequence ID" value="KDR37697.1"/>
    <property type="molecule type" value="Genomic_DNA"/>
</dbReference>
<dbReference type="STRING" id="60547.GCA_000751215_04597"/>